<dbReference type="RefSeq" id="WP_147053252.1">
    <property type="nucleotide sequence ID" value="NZ_CP042437.1"/>
</dbReference>
<dbReference type="CDD" id="cd02784">
    <property type="entry name" value="MopB_CT_PHLH"/>
    <property type="match status" value="1"/>
</dbReference>
<evidence type="ECO:0000313" key="2">
    <source>
        <dbReference type="EMBL" id="QEC76070.1"/>
    </source>
</evidence>
<dbReference type="Gene3D" id="3.30.2070.10">
    <property type="entry name" value="Formate dehydrogenase/DMSO reductase"/>
    <property type="match status" value="1"/>
</dbReference>
<dbReference type="PANTHER" id="PTHR42783:SF3">
    <property type="entry name" value="GLUTAMATE SYNTHASE [NADPH] SMALL CHAIN-RELATED"/>
    <property type="match status" value="1"/>
</dbReference>
<dbReference type="KEGG" id="mgk:FSB76_08975"/>
<dbReference type="EMBL" id="CP042437">
    <property type="protein sequence ID" value="QEC76070.1"/>
    <property type="molecule type" value="Genomic_DNA"/>
</dbReference>
<dbReference type="CDD" id="cd10551">
    <property type="entry name" value="PsrB"/>
    <property type="match status" value="1"/>
</dbReference>
<dbReference type="InterPro" id="IPR009010">
    <property type="entry name" value="Asp_de-COase-like_dom_sf"/>
</dbReference>
<protein>
    <submittedName>
        <fullName evidence="2">4Fe-4S dicluster domain-containing protein</fullName>
    </submittedName>
</protein>
<name>A0A5B8VWY2_9SPHI</name>
<dbReference type="Pfam" id="PF12838">
    <property type="entry name" value="Fer4_7"/>
    <property type="match status" value="1"/>
</dbReference>
<dbReference type="Proteomes" id="UP000321362">
    <property type="component" value="Chromosome"/>
</dbReference>
<dbReference type="AlphaFoldDB" id="A0A5B8VWY2"/>
<feature type="domain" description="4Fe-4S ferredoxin-type" evidence="1">
    <location>
        <begin position="759"/>
        <end position="789"/>
    </location>
</feature>
<dbReference type="Gene3D" id="3.40.50.740">
    <property type="match status" value="1"/>
</dbReference>
<dbReference type="SUPFAM" id="SSF54862">
    <property type="entry name" value="4Fe-4S ferredoxins"/>
    <property type="match status" value="1"/>
</dbReference>
<dbReference type="OrthoDB" id="9779457at2"/>
<evidence type="ECO:0000259" key="1">
    <source>
        <dbReference type="PROSITE" id="PS51379"/>
    </source>
</evidence>
<feature type="domain" description="4Fe-4S ferredoxin-type" evidence="1">
    <location>
        <begin position="866"/>
        <end position="895"/>
    </location>
</feature>
<proteinExistence type="predicted"/>
<dbReference type="Gene3D" id="2.40.40.20">
    <property type="match status" value="1"/>
</dbReference>
<reference evidence="2 3" key="1">
    <citation type="journal article" date="2013" name="J. Microbiol.">
        <title>Mucilaginibacter ginsenosidivorax sp. nov., with ginsenoside converting activity isolated from sediment.</title>
        <authorList>
            <person name="Kim J.K."/>
            <person name="Choi T.E."/>
            <person name="Liu Q.M."/>
            <person name="Park H.Y."/>
            <person name="Yi T.H."/>
            <person name="Yoon M.H."/>
            <person name="Kim S.C."/>
            <person name="Im W.T."/>
        </authorList>
    </citation>
    <scope>NUCLEOTIDE SEQUENCE [LARGE SCALE GENOMIC DNA]</scope>
    <source>
        <strain evidence="2 3">KHI28</strain>
    </source>
</reference>
<evidence type="ECO:0000313" key="3">
    <source>
        <dbReference type="Proteomes" id="UP000321362"/>
    </source>
</evidence>
<dbReference type="Gene3D" id="3.30.70.20">
    <property type="match status" value="2"/>
</dbReference>
<accession>A0A5B8VWY2</accession>
<sequence>MDSNKKYWKGLEELNKTPEFVEKNKNEFAEPIPIEDLLSGSGLSAKTPRRDFLKALGFGVGAVTLAACQKVPVHKSIPYLIKPEEVTPGVANYYSSSYEGQAILVKTREGRPIKVEGNPNDIFAKGGLSAQGQASVLDLYDANRTQDPKINGADAAWPEVDAYVLRELAAVAASGKGIRIVTSTVHSPSTLGVIADFVAKYPTTKHINYDAVSYTGIIQANQNSFGKAVLPHYNFDKAEVIVSFGADFLGSWISPEEFTRQYVSNRNSKSLEAKKMSRHIQFEAGMSLTGTNADNRFPIKPSEEGIALLSLYNAIAGTSLAGAKKLSNKAADTAITLVAKELLAAKGKALVVAGSNDVATQTLVNAINSLLGSYGNTIDLDNPSKQYAGNDQDFVGFVNELAAGSIGAVLFLNANPAYDYFKAKEFTDALKKVRLTVSFSDHGDETALLSKVVAPNHHYLESWGDANAVEGYYTVIQPTINPVYNTRQAEHSLLVWAENPVKDYYTYVRNTWDKGLLAKGGLSGQKGWESLLQAGLIKAAPATAGTYTFSHDLNAVAQTIVDHSNSLVSGDKFELQVYQSVAMGDGKRANNPWLQELPDPVSKVTWDNFAAMSMTDIQKLGFEEGDVIKVEANGYSVEVPVLAQPGQAQGTISIAVGYGRVSAGLVGNNVGKNAFPFYSYRNGTFQTTAVITDFKKTGIISPLAQTQTHHSYEGRSVIREASFTAYKKNPAAGSGNEGEHKDYNKTSLWDDHDRPVYNWVMAIDLNACTGCGACVVACSAENNIPVVGKDEVKRRREMHWIRIDRYYSFNDHGDSEEAITKEKDIAKLTNFDNVSVVHQPMLCQHCDHAPCETVCPVLATVHSSEGLNQMAYNRCIGTRYCANNCPYKVRRFNWFNYWNDSRFDNYLNNEHTQLVLNPDVTTRFRGVMEKCSMCVQRIQAGKLKAKIEKRPLKDGEIKVACQQTCSANAIVFGNANDPNSEVSKALKSERTYYVLEELNVQPGIGYQVKVRNLSELEA</sequence>
<dbReference type="SUPFAM" id="SSF50692">
    <property type="entry name" value="ADC-like"/>
    <property type="match status" value="1"/>
</dbReference>
<dbReference type="InterPro" id="IPR030948">
    <property type="entry name" value="TAT_var_transloc_signal_dom"/>
</dbReference>
<dbReference type="Gene3D" id="2.20.25.90">
    <property type="entry name" value="ADC-like domains"/>
    <property type="match status" value="1"/>
</dbReference>
<dbReference type="SUPFAM" id="SSF53706">
    <property type="entry name" value="Formate dehydrogenase/DMSO reductase, domains 1-3"/>
    <property type="match status" value="1"/>
</dbReference>
<dbReference type="Gene3D" id="3.40.228.10">
    <property type="entry name" value="Dimethylsulfoxide Reductase, domain 2"/>
    <property type="match status" value="1"/>
</dbReference>
<dbReference type="InterPro" id="IPR017896">
    <property type="entry name" value="4Fe4S_Fe-S-bd"/>
</dbReference>
<keyword evidence="3" id="KW-1185">Reference proteome</keyword>
<dbReference type="PANTHER" id="PTHR42783">
    <property type="entry name" value="GLUTAMATE SYNTHASE [NADPH] SMALL CHAIN"/>
    <property type="match status" value="1"/>
</dbReference>
<dbReference type="PROSITE" id="PS51379">
    <property type="entry name" value="4FE4S_FER_2"/>
    <property type="match status" value="2"/>
</dbReference>
<gene>
    <name evidence="2" type="ORF">FSB76_08975</name>
</gene>
<dbReference type="NCBIfam" id="TIGR04519">
    <property type="entry name" value="MoCo_extend_TAT"/>
    <property type="match status" value="1"/>
</dbReference>
<organism evidence="2 3">
    <name type="scientific">Mucilaginibacter ginsenosidivorax</name>
    <dbReference type="NCBI Taxonomy" id="862126"/>
    <lineage>
        <taxon>Bacteria</taxon>
        <taxon>Pseudomonadati</taxon>
        <taxon>Bacteroidota</taxon>
        <taxon>Sphingobacteriia</taxon>
        <taxon>Sphingobacteriales</taxon>
        <taxon>Sphingobacteriaceae</taxon>
        <taxon>Mucilaginibacter</taxon>
    </lineage>
</organism>